<evidence type="ECO:0000313" key="2">
    <source>
        <dbReference type="Proteomes" id="UP000828390"/>
    </source>
</evidence>
<keyword evidence="2" id="KW-1185">Reference proteome</keyword>
<comment type="caution">
    <text evidence="1">The sequence shown here is derived from an EMBL/GenBank/DDBJ whole genome shotgun (WGS) entry which is preliminary data.</text>
</comment>
<reference evidence="1" key="2">
    <citation type="submission" date="2020-11" db="EMBL/GenBank/DDBJ databases">
        <authorList>
            <person name="McCartney M.A."/>
            <person name="Auch B."/>
            <person name="Kono T."/>
            <person name="Mallez S."/>
            <person name="Becker A."/>
            <person name="Gohl D.M."/>
            <person name="Silverstein K.A.T."/>
            <person name="Koren S."/>
            <person name="Bechman K.B."/>
            <person name="Herman A."/>
            <person name="Abrahante J.E."/>
            <person name="Garbe J."/>
        </authorList>
    </citation>
    <scope>NUCLEOTIDE SEQUENCE</scope>
    <source>
        <strain evidence="1">Duluth1</strain>
        <tissue evidence="1">Whole animal</tissue>
    </source>
</reference>
<dbReference type="Proteomes" id="UP000828390">
    <property type="component" value="Unassembled WGS sequence"/>
</dbReference>
<dbReference type="AlphaFoldDB" id="A0A9D4EYK3"/>
<reference evidence="1" key="1">
    <citation type="journal article" date="2019" name="bioRxiv">
        <title>The Genome of the Zebra Mussel, Dreissena polymorpha: A Resource for Invasive Species Research.</title>
        <authorList>
            <person name="McCartney M.A."/>
            <person name="Auch B."/>
            <person name="Kono T."/>
            <person name="Mallez S."/>
            <person name="Zhang Y."/>
            <person name="Obille A."/>
            <person name="Becker A."/>
            <person name="Abrahante J.E."/>
            <person name="Garbe J."/>
            <person name="Badalamenti J.P."/>
            <person name="Herman A."/>
            <person name="Mangelson H."/>
            <person name="Liachko I."/>
            <person name="Sullivan S."/>
            <person name="Sone E.D."/>
            <person name="Koren S."/>
            <person name="Silverstein K.A.T."/>
            <person name="Beckman K.B."/>
            <person name="Gohl D.M."/>
        </authorList>
    </citation>
    <scope>NUCLEOTIDE SEQUENCE</scope>
    <source>
        <strain evidence="1">Duluth1</strain>
        <tissue evidence="1">Whole animal</tissue>
    </source>
</reference>
<accession>A0A9D4EYK3</accession>
<sequence>MKEKKCLVVMDGLDEWTDPKGKLTLPVIASSHALCSWLVTSRPWKLADERIKDSQMDILLELTGIADTNKLTRLILGRFASEDQVEGMQKEIYLETHNLKALLYSPMMHTRIICAFVERTSLCSMYSLTVDILMKKGC</sequence>
<protein>
    <recommendedName>
        <fullName evidence="3">NACHT domain-containing protein</fullName>
    </recommendedName>
</protein>
<gene>
    <name evidence="1" type="ORF">DPMN_166408</name>
</gene>
<evidence type="ECO:0000313" key="1">
    <source>
        <dbReference type="EMBL" id="KAH3788273.1"/>
    </source>
</evidence>
<proteinExistence type="predicted"/>
<name>A0A9D4EYK3_DREPO</name>
<dbReference type="EMBL" id="JAIWYP010000008">
    <property type="protein sequence ID" value="KAH3788273.1"/>
    <property type="molecule type" value="Genomic_DNA"/>
</dbReference>
<organism evidence="1 2">
    <name type="scientific">Dreissena polymorpha</name>
    <name type="common">Zebra mussel</name>
    <name type="synonym">Mytilus polymorpha</name>
    <dbReference type="NCBI Taxonomy" id="45954"/>
    <lineage>
        <taxon>Eukaryota</taxon>
        <taxon>Metazoa</taxon>
        <taxon>Spiralia</taxon>
        <taxon>Lophotrochozoa</taxon>
        <taxon>Mollusca</taxon>
        <taxon>Bivalvia</taxon>
        <taxon>Autobranchia</taxon>
        <taxon>Heteroconchia</taxon>
        <taxon>Euheterodonta</taxon>
        <taxon>Imparidentia</taxon>
        <taxon>Neoheterodontei</taxon>
        <taxon>Myida</taxon>
        <taxon>Dreissenoidea</taxon>
        <taxon>Dreissenidae</taxon>
        <taxon>Dreissena</taxon>
    </lineage>
</organism>
<evidence type="ECO:0008006" key="3">
    <source>
        <dbReference type="Google" id="ProtNLM"/>
    </source>
</evidence>